<sequence>MMLVNQRRIEFERKEASPQQDLLTHLLAQVDENGMFMPEIMISKNLLSLLFSGHESTSSTLTLAIMCLGKELAV</sequence>
<dbReference type="EMBL" id="CM042883">
    <property type="protein sequence ID" value="KAI4373717.1"/>
    <property type="molecule type" value="Genomic_DNA"/>
</dbReference>
<name>A0ACB9RCM0_9MYRT</name>
<evidence type="ECO:0000313" key="1">
    <source>
        <dbReference type="EMBL" id="KAI4373717.1"/>
    </source>
</evidence>
<gene>
    <name evidence="1" type="ORF">MLD38_011809</name>
</gene>
<comment type="caution">
    <text evidence="1">The sequence shown here is derived from an EMBL/GenBank/DDBJ whole genome shotgun (WGS) entry which is preliminary data.</text>
</comment>
<evidence type="ECO:0000313" key="2">
    <source>
        <dbReference type="Proteomes" id="UP001057402"/>
    </source>
</evidence>
<dbReference type="Proteomes" id="UP001057402">
    <property type="component" value="Chromosome 4"/>
</dbReference>
<proteinExistence type="predicted"/>
<accession>A0ACB9RCM0</accession>
<protein>
    <submittedName>
        <fullName evidence="1">Uncharacterized protein</fullName>
    </submittedName>
</protein>
<reference evidence="2" key="1">
    <citation type="journal article" date="2023" name="Front. Plant Sci.">
        <title>Chromosomal-level genome assembly of Melastoma candidum provides insights into trichome evolution.</title>
        <authorList>
            <person name="Zhong Y."/>
            <person name="Wu W."/>
            <person name="Sun C."/>
            <person name="Zou P."/>
            <person name="Liu Y."/>
            <person name="Dai S."/>
            <person name="Zhou R."/>
        </authorList>
    </citation>
    <scope>NUCLEOTIDE SEQUENCE [LARGE SCALE GENOMIC DNA]</scope>
</reference>
<keyword evidence="2" id="KW-1185">Reference proteome</keyword>
<organism evidence="1 2">
    <name type="scientific">Melastoma candidum</name>
    <dbReference type="NCBI Taxonomy" id="119954"/>
    <lineage>
        <taxon>Eukaryota</taxon>
        <taxon>Viridiplantae</taxon>
        <taxon>Streptophyta</taxon>
        <taxon>Embryophyta</taxon>
        <taxon>Tracheophyta</taxon>
        <taxon>Spermatophyta</taxon>
        <taxon>Magnoliopsida</taxon>
        <taxon>eudicotyledons</taxon>
        <taxon>Gunneridae</taxon>
        <taxon>Pentapetalae</taxon>
        <taxon>rosids</taxon>
        <taxon>malvids</taxon>
        <taxon>Myrtales</taxon>
        <taxon>Melastomataceae</taxon>
        <taxon>Melastomatoideae</taxon>
        <taxon>Melastomateae</taxon>
        <taxon>Melastoma</taxon>
    </lineage>
</organism>